<dbReference type="InterPro" id="IPR045180">
    <property type="entry name" value="La_dom_prot"/>
</dbReference>
<dbReference type="Pfam" id="PF08777">
    <property type="entry name" value="RRM_3"/>
    <property type="match status" value="1"/>
</dbReference>
<dbReference type="SUPFAM" id="SSF46785">
    <property type="entry name" value="Winged helix' DNA-binding domain"/>
    <property type="match status" value="1"/>
</dbReference>
<evidence type="ECO:0000256" key="2">
    <source>
        <dbReference type="PROSITE-ProRule" id="PRU00332"/>
    </source>
</evidence>
<dbReference type="PROSITE" id="PS50102">
    <property type="entry name" value="RRM"/>
    <property type="match status" value="1"/>
</dbReference>
<dbReference type="InterPro" id="IPR012677">
    <property type="entry name" value="Nucleotide-bd_a/b_plait_sf"/>
</dbReference>
<keyword evidence="4" id="KW-0472">Membrane</keyword>
<dbReference type="InterPro" id="IPR000504">
    <property type="entry name" value="RRM_dom"/>
</dbReference>
<comment type="caution">
    <text evidence="8">The sequence shown here is derived from an EMBL/GenBank/DDBJ whole genome shotgun (WGS) entry which is preliminary data.</text>
</comment>
<dbReference type="PANTHER" id="PTHR22792:SF79">
    <property type="entry name" value="LA PROTEIN 1"/>
    <property type="match status" value="1"/>
</dbReference>
<dbReference type="InterPro" id="IPR014886">
    <property type="entry name" value="La_xRRM"/>
</dbReference>
<feature type="region of interest" description="Disordered" evidence="3">
    <location>
        <begin position="264"/>
        <end position="353"/>
    </location>
</feature>
<dbReference type="PROSITE" id="PS51939">
    <property type="entry name" value="XRRM"/>
    <property type="match status" value="1"/>
</dbReference>
<dbReference type="Gene3D" id="1.10.10.10">
    <property type="entry name" value="Winged helix-like DNA-binding domain superfamily/Winged helix DNA-binding domain"/>
    <property type="match status" value="1"/>
</dbReference>
<evidence type="ECO:0000313" key="8">
    <source>
        <dbReference type="EMBL" id="TVU29288.1"/>
    </source>
</evidence>
<dbReference type="EMBL" id="RWGY01000011">
    <property type="protein sequence ID" value="TVU29288.1"/>
    <property type="molecule type" value="Genomic_DNA"/>
</dbReference>
<dbReference type="PROSITE" id="PS50961">
    <property type="entry name" value="HTH_LA"/>
    <property type="match status" value="1"/>
</dbReference>
<dbReference type="GO" id="GO:0005634">
    <property type="term" value="C:nucleus"/>
    <property type="evidence" value="ECO:0007669"/>
    <property type="project" value="TreeGrafter"/>
</dbReference>
<dbReference type="Pfam" id="PF00076">
    <property type="entry name" value="RRM_1"/>
    <property type="match status" value="1"/>
</dbReference>
<dbReference type="InterPro" id="IPR036390">
    <property type="entry name" value="WH_DNA-bd_sf"/>
</dbReference>
<dbReference type="GO" id="GO:0003729">
    <property type="term" value="F:mRNA binding"/>
    <property type="evidence" value="ECO:0007669"/>
    <property type="project" value="TreeGrafter"/>
</dbReference>
<keyword evidence="9" id="KW-1185">Reference proteome</keyword>
<dbReference type="InterPro" id="IPR035979">
    <property type="entry name" value="RBD_domain_sf"/>
</dbReference>
<feature type="domain" description="XRRM" evidence="7">
    <location>
        <begin position="338"/>
        <end position="464"/>
    </location>
</feature>
<dbReference type="Proteomes" id="UP000324897">
    <property type="component" value="Chromosome 1"/>
</dbReference>
<feature type="compositionally biased region" description="Basic and acidic residues" evidence="3">
    <location>
        <begin position="294"/>
        <end position="312"/>
    </location>
</feature>
<feature type="transmembrane region" description="Helical" evidence="4">
    <location>
        <begin position="54"/>
        <end position="75"/>
    </location>
</feature>
<dbReference type="Pfam" id="PF05383">
    <property type="entry name" value="La"/>
    <property type="match status" value="1"/>
</dbReference>
<gene>
    <name evidence="8" type="ORF">EJB05_20848</name>
</gene>
<proteinExistence type="predicted"/>
<reference evidence="8 9" key="1">
    <citation type="journal article" date="2019" name="Sci. Rep.">
        <title>A high-quality genome of Eragrostis curvula grass provides insights into Poaceae evolution and supports new strategies to enhance forage quality.</title>
        <authorList>
            <person name="Carballo J."/>
            <person name="Santos B.A.C.M."/>
            <person name="Zappacosta D."/>
            <person name="Garbus I."/>
            <person name="Selva J.P."/>
            <person name="Gallo C.A."/>
            <person name="Diaz A."/>
            <person name="Albertini E."/>
            <person name="Caccamo M."/>
            <person name="Echenique V."/>
        </authorList>
    </citation>
    <scope>NUCLEOTIDE SEQUENCE [LARGE SCALE GENOMIC DNA]</scope>
    <source>
        <strain evidence="9">cv. Victoria</strain>
        <tissue evidence="8">Leaf</tissue>
    </source>
</reference>
<sequence length="481" mass="52853">MATPAAATAPLDEAKAKSVLRQVEFYFSDSNLPRDRFLRETVQQSDDGCNDLSFAWSISLLIASSGAVVVSLALICSFSRMKTHLGLDATVKAETMPEETVLAVAEVLRRSPVLRVSEDGKKIGRAMELLKPDEIIEQVDSRTIAASPLPYNVKLEDVQSFFSQYAKVNSVRLPRHFANKKHFSGTALVEFSEEEEAKNIMENSLVFAGANLEIRPKKEFDAEYEFKKEAYEKAHPRKDSQDEGYPKGLIVAFKLKKITVDSAVQQNDSDTKLENSDSTEGPSGQGPQGLPESSETKEEKDADGITVEKEVNTSEATKSGEKGTGASLVESEKCEDNESLSGNGKCISGNAKNPISREDLKEAFNKYGTVRYVDFSIGDDSGYLRFEDSEAAEKARVSAVLTDEGGLIIKDHIVTLEPVTGEAEKDYWTTIRGIQGKNKDNRNFKGRGGKNFRGKQFNGKRGRNSDSEKNSNKAQKVEAAA</sequence>
<dbReference type="SMART" id="SM00715">
    <property type="entry name" value="LA"/>
    <property type="match status" value="1"/>
</dbReference>
<name>A0A5J9V1C1_9POAL</name>
<evidence type="ECO:0000256" key="3">
    <source>
        <dbReference type="SAM" id="MobiDB-lite"/>
    </source>
</evidence>
<feature type="domain" description="RRM" evidence="5">
    <location>
        <begin position="142"/>
        <end position="219"/>
    </location>
</feature>
<evidence type="ECO:0008006" key="10">
    <source>
        <dbReference type="Google" id="ProtNLM"/>
    </source>
</evidence>
<evidence type="ECO:0000259" key="6">
    <source>
        <dbReference type="PROSITE" id="PS50961"/>
    </source>
</evidence>
<feature type="domain" description="HTH La-type RNA-binding" evidence="6">
    <location>
        <begin position="9"/>
        <end position="135"/>
    </location>
</feature>
<dbReference type="OrthoDB" id="439993at2759"/>
<accession>A0A5J9V1C1</accession>
<evidence type="ECO:0000313" key="9">
    <source>
        <dbReference type="Proteomes" id="UP000324897"/>
    </source>
</evidence>
<dbReference type="PANTHER" id="PTHR22792">
    <property type="entry name" value="LUPUS LA PROTEIN-RELATED"/>
    <property type="match status" value="1"/>
</dbReference>
<dbReference type="SUPFAM" id="SSF54928">
    <property type="entry name" value="RNA-binding domain, RBD"/>
    <property type="match status" value="1"/>
</dbReference>
<dbReference type="SMART" id="SM00360">
    <property type="entry name" value="RRM"/>
    <property type="match status" value="2"/>
</dbReference>
<dbReference type="GO" id="GO:1990904">
    <property type="term" value="C:ribonucleoprotein complex"/>
    <property type="evidence" value="ECO:0007669"/>
    <property type="project" value="UniProtKB-UniRule"/>
</dbReference>
<keyword evidence="1 2" id="KW-0694">RNA-binding</keyword>
<keyword evidence="4" id="KW-0812">Transmembrane</keyword>
<evidence type="ECO:0000256" key="4">
    <source>
        <dbReference type="SAM" id="Phobius"/>
    </source>
</evidence>
<dbReference type="Gramene" id="TVU29288">
    <property type="protein sequence ID" value="TVU29288"/>
    <property type="gene ID" value="EJB05_20848"/>
</dbReference>
<feature type="region of interest" description="Disordered" evidence="3">
    <location>
        <begin position="437"/>
        <end position="481"/>
    </location>
</feature>
<dbReference type="CDD" id="cd08030">
    <property type="entry name" value="LA_like_plant"/>
    <property type="match status" value="1"/>
</dbReference>
<organism evidence="8 9">
    <name type="scientific">Eragrostis curvula</name>
    <name type="common">weeping love grass</name>
    <dbReference type="NCBI Taxonomy" id="38414"/>
    <lineage>
        <taxon>Eukaryota</taxon>
        <taxon>Viridiplantae</taxon>
        <taxon>Streptophyta</taxon>
        <taxon>Embryophyta</taxon>
        <taxon>Tracheophyta</taxon>
        <taxon>Spermatophyta</taxon>
        <taxon>Magnoliopsida</taxon>
        <taxon>Liliopsida</taxon>
        <taxon>Poales</taxon>
        <taxon>Poaceae</taxon>
        <taxon>PACMAD clade</taxon>
        <taxon>Chloridoideae</taxon>
        <taxon>Eragrostideae</taxon>
        <taxon>Eragrostidinae</taxon>
        <taxon>Eragrostis</taxon>
    </lineage>
</organism>
<evidence type="ECO:0000259" key="7">
    <source>
        <dbReference type="PROSITE" id="PS51939"/>
    </source>
</evidence>
<protein>
    <recommendedName>
        <fullName evidence="10">HTH La-type RNA-binding domain-containing protein</fullName>
    </recommendedName>
</protein>
<feature type="compositionally biased region" description="Basic residues" evidence="3">
    <location>
        <begin position="444"/>
        <end position="462"/>
    </location>
</feature>
<dbReference type="CDD" id="cd12291">
    <property type="entry name" value="RRM1_La"/>
    <property type="match status" value="1"/>
</dbReference>
<dbReference type="InterPro" id="IPR006630">
    <property type="entry name" value="La_HTH"/>
</dbReference>
<dbReference type="InterPro" id="IPR036388">
    <property type="entry name" value="WH-like_DNA-bd_sf"/>
</dbReference>
<evidence type="ECO:0000259" key="5">
    <source>
        <dbReference type="PROSITE" id="PS50102"/>
    </source>
</evidence>
<keyword evidence="4" id="KW-1133">Transmembrane helix</keyword>
<dbReference type="Gene3D" id="3.30.70.330">
    <property type="match status" value="2"/>
</dbReference>
<dbReference type="AlphaFoldDB" id="A0A5J9V1C1"/>
<evidence type="ECO:0000256" key="1">
    <source>
        <dbReference type="ARBA" id="ARBA00022884"/>
    </source>
</evidence>